<reference evidence="3 4" key="1">
    <citation type="submission" date="2018-06" db="EMBL/GenBank/DDBJ databases">
        <title>Streptacidiphilus pinicola sp. nov., isolated from pine grove soil.</title>
        <authorList>
            <person name="Roh S.G."/>
            <person name="Park S."/>
            <person name="Kim M.-K."/>
            <person name="Yun B.-R."/>
            <person name="Park J."/>
            <person name="Kim M.J."/>
            <person name="Kim Y.S."/>
            <person name="Kim S.B."/>
        </authorList>
    </citation>
    <scope>NUCLEOTIDE SEQUENCE [LARGE SCALE GENOMIC DNA]</scope>
    <source>
        <strain evidence="3 4">MMS16-CNU450</strain>
    </source>
</reference>
<evidence type="ECO:0000259" key="2">
    <source>
        <dbReference type="Pfam" id="PF13649"/>
    </source>
</evidence>
<feature type="domain" description="Methyltransferase" evidence="2">
    <location>
        <begin position="45"/>
        <end position="139"/>
    </location>
</feature>
<evidence type="ECO:0000313" key="4">
    <source>
        <dbReference type="Proteomes" id="UP000248889"/>
    </source>
</evidence>
<evidence type="ECO:0000313" key="3">
    <source>
        <dbReference type="EMBL" id="RAG86227.1"/>
    </source>
</evidence>
<keyword evidence="3" id="KW-0489">Methyltransferase</keyword>
<dbReference type="SUPFAM" id="SSF53335">
    <property type="entry name" value="S-adenosyl-L-methionine-dependent methyltransferases"/>
    <property type="match status" value="1"/>
</dbReference>
<keyword evidence="4" id="KW-1185">Reference proteome</keyword>
<dbReference type="InterPro" id="IPR041698">
    <property type="entry name" value="Methyltransf_25"/>
</dbReference>
<keyword evidence="1 3" id="KW-0808">Transferase</keyword>
<proteinExistence type="predicted"/>
<dbReference type="CDD" id="cd02440">
    <property type="entry name" value="AdoMet_MTases"/>
    <property type="match status" value="1"/>
</dbReference>
<organism evidence="3 4">
    <name type="scientific">Streptacidiphilus pinicola</name>
    <dbReference type="NCBI Taxonomy" id="2219663"/>
    <lineage>
        <taxon>Bacteria</taxon>
        <taxon>Bacillati</taxon>
        <taxon>Actinomycetota</taxon>
        <taxon>Actinomycetes</taxon>
        <taxon>Kitasatosporales</taxon>
        <taxon>Streptomycetaceae</taxon>
        <taxon>Streptacidiphilus</taxon>
    </lineage>
</organism>
<name>A0A2X0INJ1_9ACTN</name>
<dbReference type="GO" id="GO:0032259">
    <property type="term" value="P:methylation"/>
    <property type="evidence" value="ECO:0007669"/>
    <property type="project" value="UniProtKB-KW"/>
</dbReference>
<sequence>MLYRDGDRLASRTGALMAAKITGRATPEVLAAYAVGARPRPGRPVLDIGCGRGASTLALTRALPGSRIVAIDASGAMLRATRARLEQTGAAATAAQADFHHLPLADGSTALTVAAFCLYHAPDPRRVLSEIVRCLHPDGTVILATKSADSYASLDRLVARAGLDPDAERRTGLYGAFHSANMRDVADHALTVRHVHHEVHRFRFRDLAHTAAYLATSPKYRLPEGLAGDPDALAHQLRSVLPDGPVETSSVVSYLIGTAPH</sequence>
<gene>
    <name evidence="3" type="ORF">DN069_07680</name>
</gene>
<dbReference type="GO" id="GO:0017000">
    <property type="term" value="P:antibiotic biosynthetic process"/>
    <property type="evidence" value="ECO:0007669"/>
    <property type="project" value="UniProtKB-ARBA"/>
</dbReference>
<dbReference type="AlphaFoldDB" id="A0A2X0INJ1"/>
<evidence type="ECO:0000256" key="1">
    <source>
        <dbReference type="ARBA" id="ARBA00022679"/>
    </source>
</evidence>
<dbReference type="Proteomes" id="UP000248889">
    <property type="component" value="Unassembled WGS sequence"/>
</dbReference>
<dbReference type="Pfam" id="PF13649">
    <property type="entry name" value="Methyltransf_25"/>
    <property type="match status" value="1"/>
</dbReference>
<accession>A0A2X0INJ1</accession>
<dbReference type="GO" id="GO:0008168">
    <property type="term" value="F:methyltransferase activity"/>
    <property type="evidence" value="ECO:0007669"/>
    <property type="project" value="UniProtKB-KW"/>
</dbReference>
<dbReference type="Gene3D" id="3.40.50.150">
    <property type="entry name" value="Vaccinia Virus protein VP39"/>
    <property type="match status" value="1"/>
</dbReference>
<comment type="caution">
    <text evidence="3">The sequence shown here is derived from an EMBL/GenBank/DDBJ whole genome shotgun (WGS) entry which is preliminary data.</text>
</comment>
<dbReference type="EMBL" id="QKYN01000030">
    <property type="protein sequence ID" value="RAG86227.1"/>
    <property type="molecule type" value="Genomic_DNA"/>
</dbReference>
<dbReference type="InterPro" id="IPR029063">
    <property type="entry name" value="SAM-dependent_MTases_sf"/>
</dbReference>
<protein>
    <submittedName>
        <fullName evidence="3">Class I SAM-dependent methyltransferase</fullName>
    </submittedName>
</protein>
<dbReference type="PANTHER" id="PTHR43861">
    <property type="entry name" value="TRANS-ACONITATE 2-METHYLTRANSFERASE-RELATED"/>
    <property type="match status" value="1"/>
</dbReference>